<evidence type="ECO:0000313" key="2">
    <source>
        <dbReference type="Proteomes" id="UP000535182"/>
    </source>
</evidence>
<reference evidence="1 2" key="1">
    <citation type="submission" date="2020-08" db="EMBL/GenBank/DDBJ databases">
        <title>Genomic Encyclopedia of Type Strains, Phase IV (KMG-V): Genome sequencing to study the core and pangenomes of soil and plant-associated prokaryotes.</title>
        <authorList>
            <person name="Whitman W."/>
        </authorList>
    </citation>
    <scope>NUCLEOTIDE SEQUENCE [LARGE SCALE GENOMIC DNA]</scope>
    <source>
        <strain evidence="1 2">X5P2</strain>
    </source>
</reference>
<dbReference type="RefSeq" id="WP_183980535.1">
    <property type="nucleotide sequence ID" value="NZ_JACHEB010000011.1"/>
</dbReference>
<gene>
    <name evidence="1" type="ORF">HDF14_004427</name>
</gene>
<dbReference type="AlphaFoldDB" id="A0A9X0QI42"/>
<sequence>MSDGGLDGGTVLRQGQVEGGAAAAAAATCSGGGFAGGVMVVAELFAAQAWAAAAVAVGEDVAALIAFRFIDDRVDDCLHEAPPHGGTFCAKSSKEAA</sequence>
<organism evidence="1 2">
    <name type="scientific">Tunturiibacter gelidiferens</name>
    <dbReference type="NCBI Taxonomy" id="3069689"/>
    <lineage>
        <taxon>Bacteria</taxon>
        <taxon>Pseudomonadati</taxon>
        <taxon>Acidobacteriota</taxon>
        <taxon>Terriglobia</taxon>
        <taxon>Terriglobales</taxon>
        <taxon>Acidobacteriaceae</taxon>
        <taxon>Tunturiibacter</taxon>
    </lineage>
</organism>
<proteinExistence type="predicted"/>
<name>A0A9X0QI42_9BACT</name>
<keyword evidence="2" id="KW-1185">Reference proteome</keyword>
<comment type="caution">
    <text evidence="1">The sequence shown here is derived from an EMBL/GenBank/DDBJ whole genome shotgun (WGS) entry which is preliminary data.</text>
</comment>
<evidence type="ECO:0000313" key="1">
    <source>
        <dbReference type="EMBL" id="MBB5330791.1"/>
    </source>
</evidence>
<protein>
    <submittedName>
        <fullName evidence="1">Uncharacterized protein</fullName>
    </submittedName>
</protein>
<dbReference type="Proteomes" id="UP000535182">
    <property type="component" value="Unassembled WGS sequence"/>
</dbReference>
<accession>A0A9X0QI42</accession>
<dbReference type="EMBL" id="JACHEB010000011">
    <property type="protein sequence ID" value="MBB5330791.1"/>
    <property type="molecule type" value="Genomic_DNA"/>
</dbReference>